<evidence type="ECO:0000256" key="1">
    <source>
        <dbReference type="SAM" id="SignalP"/>
    </source>
</evidence>
<organism evidence="3 4">
    <name type="scientific">Stakelama pacifica</name>
    <dbReference type="NCBI Taxonomy" id="517720"/>
    <lineage>
        <taxon>Bacteria</taxon>
        <taxon>Pseudomonadati</taxon>
        <taxon>Pseudomonadota</taxon>
        <taxon>Alphaproteobacteria</taxon>
        <taxon>Sphingomonadales</taxon>
        <taxon>Sphingomonadaceae</taxon>
        <taxon>Stakelama</taxon>
    </lineage>
</organism>
<dbReference type="SUPFAM" id="SSF50956">
    <property type="entry name" value="Thermostable phytase (3-phytase)"/>
    <property type="match status" value="1"/>
</dbReference>
<sequence length="351" mass="36637">MRFSRCFGFAALTLAGACARAQTAQVPVRTTVSVPAAGETEAVATANADAADDPAIFASADNAPFTVNGIEVTGLILGTDKKAGLYAFGLNGRKVQFLPEGRLNNVDLRADGDGFIAAASNRTPGRDGISLYRYRAGGKIEDAGFIASDLAEPYGFCMGRESGRLIAVLIGKSGSVREYALSDAESGLITGEQIAKFDVGSQSEGCVVDDRTGYLYLGEEDVGIWRYRLGDSSGTRQSVGAVGDGTLVADVEGMSILADGSERYLLVSSQGDSAFAVWRIDGTRPVYAGRFRVSAANGVDAVTGTDGIDAHAGPVGRFGSGLVVVQDDENDGAAQNFKLIDWHAIRAALRP</sequence>
<dbReference type="GO" id="GO:0016158">
    <property type="term" value="F:inositol hexakisphosphate 3-phosphatase activity"/>
    <property type="evidence" value="ECO:0007669"/>
    <property type="project" value="InterPro"/>
</dbReference>
<evidence type="ECO:0000313" key="4">
    <source>
        <dbReference type="Proteomes" id="UP000295493"/>
    </source>
</evidence>
<proteinExistence type="predicted"/>
<feature type="domain" description="BPP" evidence="2">
    <location>
        <begin position="24"/>
        <end position="349"/>
    </location>
</feature>
<keyword evidence="1" id="KW-0732">Signal</keyword>
<evidence type="ECO:0000313" key="3">
    <source>
        <dbReference type="EMBL" id="TDN86681.1"/>
    </source>
</evidence>
<accession>A0A4R6FXN3</accession>
<dbReference type="Gene3D" id="2.120.10.30">
    <property type="entry name" value="TolB, C-terminal domain"/>
    <property type="match status" value="1"/>
</dbReference>
<protein>
    <submittedName>
        <fullName evidence="3">3-phytase</fullName>
    </submittedName>
</protein>
<evidence type="ECO:0000259" key="2">
    <source>
        <dbReference type="PROSITE" id="PS51662"/>
    </source>
</evidence>
<dbReference type="RefSeq" id="WP_133493873.1">
    <property type="nucleotide sequence ID" value="NZ_BMLU01000001.1"/>
</dbReference>
<feature type="signal peptide" evidence="1">
    <location>
        <begin position="1"/>
        <end position="21"/>
    </location>
</feature>
<comment type="caution">
    <text evidence="3">The sequence shown here is derived from an EMBL/GenBank/DDBJ whole genome shotgun (WGS) entry which is preliminary data.</text>
</comment>
<dbReference type="InterPro" id="IPR003431">
    <property type="entry name" value="B-propeller_Phytase"/>
</dbReference>
<dbReference type="Pfam" id="PF02333">
    <property type="entry name" value="Phytase"/>
    <property type="match status" value="1"/>
</dbReference>
<dbReference type="Proteomes" id="UP000295493">
    <property type="component" value="Unassembled WGS sequence"/>
</dbReference>
<dbReference type="PROSITE" id="PS51662">
    <property type="entry name" value="BP_PHYTASE"/>
    <property type="match status" value="1"/>
</dbReference>
<dbReference type="OrthoDB" id="8696437at2"/>
<gene>
    <name evidence="3" type="ORF">EV664_101257</name>
</gene>
<keyword evidence="4" id="KW-1185">Reference proteome</keyword>
<dbReference type="AlphaFoldDB" id="A0A4R6FXN3"/>
<dbReference type="EMBL" id="SNWD01000001">
    <property type="protein sequence ID" value="TDN86681.1"/>
    <property type="molecule type" value="Genomic_DNA"/>
</dbReference>
<dbReference type="InterPro" id="IPR011042">
    <property type="entry name" value="6-blade_b-propeller_TolB-like"/>
</dbReference>
<dbReference type="PROSITE" id="PS51257">
    <property type="entry name" value="PROKAR_LIPOPROTEIN"/>
    <property type="match status" value="1"/>
</dbReference>
<feature type="chain" id="PRO_5020340999" evidence="1">
    <location>
        <begin position="22"/>
        <end position="351"/>
    </location>
</feature>
<name>A0A4R6FXN3_9SPHN</name>
<reference evidence="3 4" key="1">
    <citation type="submission" date="2019-03" db="EMBL/GenBank/DDBJ databases">
        <title>Genomic Encyclopedia of Type Strains, Phase IV (KMG-IV): sequencing the most valuable type-strain genomes for metagenomic binning, comparative biology and taxonomic classification.</title>
        <authorList>
            <person name="Goeker M."/>
        </authorList>
    </citation>
    <scope>NUCLEOTIDE SEQUENCE [LARGE SCALE GENOMIC DNA]</scope>
    <source>
        <strain evidence="3 4">DSM 25059</strain>
    </source>
</reference>